<accession>A0A2W5X0Z6</accession>
<feature type="chain" id="PRO_5016051871" description="UrcA family protein" evidence="1">
    <location>
        <begin position="23"/>
        <end position="98"/>
    </location>
</feature>
<evidence type="ECO:0000256" key="1">
    <source>
        <dbReference type="SAM" id="SignalP"/>
    </source>
</evidence>
<name>A0A2W5X0Z6_9CAUL</name>
<evidence type="ECO:0000313" key="2">
    <source>
        <dbReference type="EMBL" id="PZR34174.1"/>
    </source>
</evidence>
<evidence type="ECO:0000313" key="3">
    <source>
        <dbReference type="Proteomes" id="UP000249393"/>
    </source>
</evidence>
<keyword evidence="1" id="KW-0732">Signal</keyword>
<proteinExistence type="predicted"/>
<sequence length="98" mass="9932">MIRSIVLAASAIALAAAAPASAAEMRVKVAGKSAAEVRAEIVKAASTVCWQDIRGEALAGYMYPACIRASVNDAVAKINNPALTAYNTANPASGAVSR</sequence>
<dbReference type="EMBL" id="QFQZ01000031">
    <property type="protein sequence ID" value="PZR34174.1"/>
    <property type="molecule type" value="Genomic_DNA"/>
</dbReference>
<comment type="caution">
    <text evidence="2">The sequence shown here is derived from an EMBL/GenBank/DDBJ whole genome shotgun (WGS) entry which is preliminary data.</text>
</comment>
<dbReference type="AlphaFoldDB" id="A0A2W5X0Z6"/>
<organism evidence="2 3">
    <name type="scientific">Caulobacter segnis</name>
    <dbReference type="NCBI Taxonomy" id="88688"/>
    <lineage>
        <taxon>Bacteria</taxon>
        <taxon>Pseudomonadati</taxon>
        <taxon>Pseudomonadota</taxon>
        <taxon>Alphaproteobacteria</taxon>
        <taxon>Caulobacterales</taxon>
        <taxon>Caulobacteraceae</taxon>
        <taxon>Caulobacter</taxon>
    </lineage>
</organism>
<gene>
    <name evidence="2" type="ORF">DI526_11320</name>
</gene>
<feature type="signal peptide" evidence="1">
    <location>
        <begin position="1"/>
        <end position="22"/>
    </location>
</feature>
<protein>
    <recommendedName>
        <fullName evidence="4">UrcA family protein</fullName>
    </recommendedName>
</protein>
<dbReference type="RefSeq" id="WP_304277710.1">
    <property type="nucleotide sequence ID" value="NZ_QFQZ01000031.1"/>
</dbReference>
<evidence type="ECO:0008006" key="4">
    <source>
        <dbReference type="Google" id="ProtNLM"/>
    </source>
</evidence>
<dbReference type="Proteomes" id="UP000249393">
    <property type="component" value="Unassembled WGS sequence"/>
</dbReference>
<reference evidence="2 3" key="1">
    <citation type="submission" date="2017-08" db="EMBL/GenBank/DDBJ databases">
        <title>Infants hospitalized years apart are colonized by the same room-sourced microbial strains.</title>
        <authorList>
            <person name="Brooks B."/>
            <person name="Olm M.R."/>
            <person name="Firek B.A."/>
            <person name="Baker R."/>
            <person name="Thomas B.C."/>
            <person name="Morowitz M.J."/>
            <person name="Banfield J.F."/>
        </authorList>
    </citation>
    <scope>NUCLEOTIDE SEQUENCE [LARGE SCALE GENOMIC DNA]</scope>
    <source>
        <strain evidence="2">S2_003_000_R2_4</strain>
    </source>
</reference>